<dbReference type="RefSeq" id="WP_179534479.1">
    <property type="nucleotide sequence ID" value="NZ_JACBYW010000002.1"/>
</dbReference>
<evidence type="ECO:0000313" key="3">
    <source>
        <dbReference type="Proteomes" id="UP000548304"/>
    </source>
</evidence>
<evidence type="ECO:0000313" key="2">
    <source>
        <dbReference type="EMBL" id="NYH77924.1"/>
    </source>
</evidence>
<organism evidence="2 3">
    <name type="scientific">Actinopolyspora biskrensis</name>
    <dbReference type="NCBI Taxonomy" id="1470178"/>
    <lineage>
        <taxon>Bacteria</taxon>
        <taxon>Bacillati</taxon>
        <taxon>Actinomycetota</taxon>
        <taxon>Actinomycetes</taxon>
        <taxon>Actinopolysporales</taxon>
        <taxon>Actinopolysporaceae</taxon>
        <taxon>Actinopolyspora</taxon>
    </lineage>
</organism>
<proteinExistence type="predicted"/>
<feature type="region of interest" description="Disordered" evidence="1">
    <location>
        <begin position="1"/>
        <end position="67"/>
    </location>
</feature>
<dbReference type="EMBL" id="JACBYW010000002">
    <property type="protein sequence ID" value="NYH77924.1"/>
    <property type="molecule type" value="Genomic_DNA"/>
</dbReference>
<evidence type="ECO:0000256" key="1">
    <source>
        <dbReference type="SAM" id="MobiDB-lite"/>
    </source>
</evidence>
<dbReference type="Proteomes" id="UP000548304">
    <property type="component" value="Unassembled WGS sequence"/>
</dbReference>
<sequence length="67" mass="7177">MPNTELPMFGCPSSGPVGNDLAVERKPPLHGDDLAVERKPPLHGDDLAARDEARSSNVFGITNRRPG</sequence>
<name>A0A852YRQ9_9ACTN</name>
<dbReference type="AlphaFoldDB" id="A0A852YRQ9"/>
<keyword evidence="3" id="KW-1185">Reference proteome</keyword>
<comment type="caution">
    <text evidence="2">The sequence shown here is derived from an EMBL/GenBank/DDBJ whole genome shotgun (WGS) entry which is preliminary data.</text>
</comment>
<gene>
    <name evidence="2" type="ORF">FHR84_001246</name>
</gene>
<feature type="compositionally biased region" description="Basic and acidic residues" evidence="1">
    <location>
        <begin position="22"/>
        <end position="54"/>
    </location>
</feature>
<protein>
    <submittedName>
        <fullName evidence="2">Uncharacterized protein</fullName>
    </submittedName>
</protein>
<accession>A0A852YRQ9</accession>
<reference evidence="2 3" key="1">
    <citation type="submission" date="2020-07" db="EMBL/GenBank/DDBJ databases">
        <title>Genomic Encyclopedia of Type Strains, Phase III (KMG-III): the genomes of soil and plant-associated and newly described type strains.</title>
        <authorList>
            <person name="Whitman W."/>
        </authorList>
    </citation>
    <scope>NUCLEOTIDE SEQUENCE [LARGE SCALE GENOMIC DNA]</scope>
    <source>
        <strain evidence="2 3">CECT 8576</strain>
    </source>
</reference>